<evidence type="ECO:0000313" key="2">
    <source>
        <dbReference type="EMBL" id="KAF2215472.1"/>
    </source>
</evidence>
<sequence>MAWLLPNALRDTTARSTGDQRRRVWSSSSKMRPSLQVDVLQYAPDQARAEPRSETEAKE</sequence>
<evidence type="ECO:0000313" key="3">
    <source>
        <dbReference type="Proteomes" id="UP000799539"/>
    </source>
</evidence>
<dbReference type="AlphaFoldDB" id="A0A6A6FPT8"/>
<organism evidence="2 3">
    <name type="scientific">Cercospora zeae-maydis SCOH1-5</name>
    <dbReference type="NCBI Taxonomy" id="717836"/>
    <lineage>
        <taxon>Eukaryota</taxon>
        <taxon>Fungi</taxon>
        <taxon>Dikarya</taxon>
        <taxon>Ascomycota</taxon>
        <taxon>Pezizomycotina</taxon>
        <taxon>Dothideomycetes</taxon>
        <taxon>Dothideomycetidae</taxon>
        <taxon>Mycosphaerellales</taxon>
        <taxon>Mycosphaerellaceae</taxon>
        <taxon>Cercospora</taxon>
    </lineage>
</organism>
<accession>A0A6A6FPT8</accession>
<keyword evidence="3" id="KW-1185">Reference proteome</keyword>
<feature type="compositionally biased region" description="Basic and acidic residues" evidence="1">
    <location>
        <begin position="47"/>
        <end position="59"/>
    </location>
</feature>
<protein>
    <submittedName>
        <fullName evidence="2">Uncharacterized protein</fullName>
    </submittedName>
</protein>
<evidence type="ECO:0000256" key="1">
    <source>
        <dbReference type="SAM" id="MobiDB-lite"/>
    </source>
</evidence>
<reference evidence="2" key="1">
    <citation type="journal article" date="2020" name="Stud. Mycol.">
        <title>101 Dothideomycetes genomes: a test case for predicting lifestyles and emergence of pathogens.</title>
        <authorList>
            <person name="Haridas S."/>
            <person name="Albert R."/>
            <person name="Binder M."/>
            <person name="Bloem J."/>
            <person name="Labutti K."/>
            <person name="Salamov A."/>
            <person name="Andreopoulos B."/>
            <person name="Baker S."/>
            <person name="Barry K."/>
            <person name="Bills G."/>
            <person name="Bluhm B."/>
            <person name="Cannon C."/>
            <person name="Castanera R."/>
            <person name="Culley D."/>
            <person name="Daum C."/>
            <person name="Ezra D."/>
            <person name="Gonzalez J."/>
            <person name="Henrissat B."/>
            <person name="Kuo A."/>
            <person name="Liang C."/>
            <person name="Lipzen A."/>
            <person name="Lutzoni F."/>
            <person name="Magnuson J."/>
            <person name="Mondo S."/>
            <person name="Nolan M."/>
            <person name="Ohm R."/>
            <person name="Pangilinan J."/>
            <person name="Park H.-J."/>
            <person name="Ramirez L."/>
            <person name="Alfaro M."/>
            <person name="Sun H."/>
            <person name="Tritt A."/>
            <person name="Yoshinaga Y."/>
            <person name="Zwiers L.-H."/>
            <person name="Turgeon B."/>
            <person name="Goodwin S."/>
            <person name="Spatafora J."/>
            <person name="Crous P."/>
            <person name="Grigoriev I."/>
        </authorList>
    </citation>
    <scope>NUCLEOTIDE SEQUENCE</scope>
    <source>
        <strain evidence="2">SCOH1-5</strain>
    </source>
</reference>
<feature type="region of interest" description="Disordered" evidence="1">
    <location>
        <begin position="1"/>
        <end position="59"/>
    </location>
</feature>
<dbReference type="Proteomes" id="UP000799539">
    <property type="component" value="Unassembled WGS sequence"/>
</dbReference>
<gene>
    <name evidence="2" type="ORF">CERZMDRAFT_90137</name>
</gene>
<name>A0A6A6FPT8_9PEZI</name>
<dbReference type="EMBL" id="ML992666">
    <property type="protein sequence ID" value="KAF2215472.1"/>
    <property type="molecule type" value="Genomic_DNA"/>
</dbReference>
<proteinExistence type="predicted"/>
<dbReference type="OrthoDB" id="653904at2759"/>